<evidence type="ECO:0000256" key="1">
    <source>
        <dbReference type="ARBA" id="ARBA00004123"/>
    </source>
</evidence>
<dbReference type="FunFam" id="3.30.160.60:FF:001845">
    <property type="entry name" value="Transcription factor Msn2p"/>
    <property type="match status" value="1"/>
</dbReference>
<evidence type="ECO:0000256" key="4">
    <source>
        <dbReference type="ARBA" id="ARBA00022771"/>
    </source>
</evidence>
<evidence type="ECO:0000256" key="7">
    <source>
        <dbReference type="PROSITE-ProRule" id="PRU00042"/>
    </source>
</evidence>
<evidence type="ECO:0000259" key="9">
    <source>
        <dbReference type="PROSITE" id="PS50157"/>
    </source>
</evidence>
<evidence type="ECO:0000256" key="8">
    <source>
        <dbReference type="SAM" id="MobiDB-lite"/>
    </source>
</evidence>
<feature type="compositionally biased region" description="Low complexity" evidence="8">
    <location>
        <begin position="600"/>
        <end position="614"/>
    </location>
</feature>
<feature type="compositionally biased region" description="Low complexity" evidence="8">
    <location>
        <begin position="96"/>
        <end position="127"/>
    </location>
</feature>
<feature type="compositionally biased region" description="Polar residues" evidence="8">
    <location>
        <begin position="432"/>
        <end position="449"/>
    </location>
</feature>
<feature type="compositionally biased region" description="Low complexity" evidence="8">
    <location>
        <begin position="149"/>
        <end position="166"/>
    </location>
</feature>
<feature type="compositionally biased region" description="Polar residues" evidence="8">
    <location>
        <begin position="82"/>
        <end position="95"/>
    </location>
</feature>
<dbReference type="PROSITE" id="PS00028">
    <property type="entry name" value="ZINC_FINGER_C2H2_1"/>
    <property type="match status" value="2"/>
</dbReference>
<feature type="region of interest" description="Disordered" evidence="8">
    <location>
        <begin position="321"/>
        <end position="369"/>
    </location>
</feature>
<feature type="region of interest" description="Disordered" evidence="8">
    <location>
        <begin position="148"/>
        <end position="252"/>
    </location>
</feature>
<dbReference type="SMART" id="SM00355">
    <property type="entry name" value="ZnF_C2H2"/>
    <property type="match status" value="2"/>
</dbReference>
<organism evidence="10 11">
    <name type="scientific">Saccharomyces uvarum</name>
    <name type="common">Yeast</name>
    <name type="synonym">Saccharomyces bayanus var. uvarum</name>
    <dbReference type="NCBI Taxonomy" id="230603"/>
    <lineage>
        <taxon>Eukaryota</taxon>
        <taxon>Fungi</taxon>
        <taxon>Dikarya</taxon>
        <taxon>Ascomycota</taxon>
        <taxon>Saccharomycotina</taxon>
        <taxon>Saccharomycetes</taxon>
        <taxon>Saccharomycetales</taxon>
        <taxon>Saccharomycetaceae</taxon>
        <taxon>Saccharomyces</taxon>
    </lineage>
</organism>
<reference evidence="10" key="1">
    <citation type="submission" date="2022-10" db="EMBL/GenBank/DDBJ databases">
        <authorList>
            <person name="Byrne P K."/>
        </authorList>
    </citation>
    <scope>NUCLEOTIDE SEQUENCE</scope>
    <source>
        <strain evidence="10">CBS7001</strain>
    </source>
</reference>
<feature type="compositionally biased region" description="Polar residues" evidence="8">
    <location>
        <begin position="167"/>
        <end position="201"/>
    </location>
</feature>
<keyword evidence="3" id="KW-0677">Repeat</keyword>
<dbReference type="PANTHER" id="PTHR40626:SF11">
    <property type="entry name" value="ZINC FINGER PROTEIN YPR022C"/>
    <property type="match status" value="1"/>
</dbReference>
<feature type="region of interest" description="Disordered" evidence="8">
    <location>
        <begin position="77"/>
        <end position="135"/>
    </location>
</feature>
<keyword evidence="4 7" id="KW-0863">Zinc-finger</keyword>
<keyword evidence="5" id="KW-0862">Zinc</keyword>
<gene>
    <name evidence="10" type="primary">SUVC13G1740</name>
    <name evidence="10" type="ORF">SUVC_13G1740</name>
</gene>
<feature type="domain" description="C2H2-type" evidence="9">
    <location>
        <begin position="653"/>
        <end position="681"/>
    </location>
</feature>
<dbReference type="Pfam" id="PF00096">
    <property type="entry name" value="zf-C2H2"/>
    <property type="match status" value="2"/>
</dbReference>
<evidence type="ECO:0000256" key="3">
    <source>
        <dbReference type="ARBA" id="ARBA00022737"/>
    </source>
</evidence>
<keyword evidence="6" id="KW-0539">Nucleus</keyword>
<feature type="compositionally biased region" description="Low complexity" evidence="8">
    <location>
        <begin position="322"/>
        <end position="366"/>
    </location>
</feature>
<sequence>MTIEHDFSTEDILFPIESMNTMHRADNSSSNNINNDINPYSLDVKNAVFDIADTNNTQNQETPLAIGFPPLSFDSPLPATDTIPSTTGNSLHLKSNINKNYNTSNNENDNENNNNNNNNNTSNTNITGSSQYTTLTSPYPMSDLLYNMNNSLQSPSPSSVPLNPSNTTVNPKSNNEIRLSPQISNGNETLISPRAQQQTSINDDHLSFPNPPNTNLFIDTNPNNLNEKLRNQLNSNTNSYSNSTSNSNSNSTGNLNSSYFNSLNIDSMLDDYVSSELLLNDDDDNDLSQRRFSDVITNQFPSITNSRNSISHSLDLWNHPKINSNTKNTSTDKNLNNSNSSSNASPNATSINTNTNTGTTGNSNDNDTAIDNELTQILNEYNMNFNDNLGTSDANKNKSACPNSFDANSMTKINPSQQLQQQLNRFQQQQFTSSHNNSSTNMKSFNSDLNSKRQRASLPIIDDSLSYDLNNRQNEDSKNVVLPNTSSSSSQQFIKPSMILSDNASAIAKVATTGMGNDISFLTEQDEQNGNNTPSFDLCMSQMNMTPSSPASSSSASLATNHFYHHFPQQSHHTMNSKIGSSIRRRKSAVPLMGTVPLTNQQNNISSSSVNANGNGVGVTKERRPSYRRKSMTPSRRSSVVMESAKELEEKPFHCHICSKSFKRSEHLKRHVRSVHSNERPFACHICDKKFSRSDNLSQHIKTHKKHGDI</sequence>
<dbReference type="Gene3D" id="3.30.160.60">
    <property type="entry name" value="Classic Zinc Finger"/>
    <property type="match status" value="2"/>
</dbReference>
<dbReference type="EMBL" id="OX365924">
    <property type="protein sequence ID" value="CAI4048321.1"/>
    <property type="molecule type" value="Genomic_DNA"/>
</dbReference>
<dbReference type="AlphaFoldDB" id="A0AA35J6C9"/>
<keyword evidence="2" id="KW-0479">Metal-binding</keyword>
<protein>
    <recommendedName>
        <fullName evidence="9">C2H2-type domain-containing protein</fullName>
    </recommendedName>
</protein>
<dbReference type="InterPro" id="IPR051059">
    <property type="entry name" value="VerF-like"/>
</dbReference>
<feature type="region of interest" description="Disordered" evidence="8">
    <location>
        <begin position="425"/>
        <end position="452"/>
    </location>
</feature>
<proteinExistence type="predicted"/>
<dbReference type="GO" id="GO:0005634">
    <property type="term" value="C:nucleus"/>
    <property type="evidence" value="ECO:0007669"/>
    <property type="project" value="UniProtKB-SubCell"/>
</dbReference>
<dbReference type="Proteomes" id="UP001162090">
    <property type="component" value="Chromosome 13"/>
</dbReference>
<dbReference type="SUPFAM" id="SSF57667">
    <property type="entry name" value="beta-beta-alpha zinc fingers"/>
    <property type="match status" value="1"/>
</dbReference>
<dbReference type="InterPro" id="IPR013087">
    <property type="entry name" value="Znf_C2H2_type"/>
</dbReference>
<dbReference type="InterPro" id="IPR036236">
    <property type="entry name" value="Znf_C2H2_sf"/>
</dbReference>
<feature type="compositionally biased region" description="Low complexity" evidence="8">
    <location>
        <begin position="231"/>
        <end position="252"/>
    </location>
</feature>
<dbReference type="FunFam" id="3.30.160.60:FF:000624">
    <property type="entry name" value="zinc finger protein 697"/>
    <property type="match status" value="1"/>
</dbReference>
<evidence type="ECO:0000256" key="2">
    <source>
        <dbReference type="ARBA" id="ARBA00022723"/>
    </source>
</evidence>
<dbReference type="PANTHER" id="PTHR40626">
    <property type="entry name" value="MIP31509P"/>
    <property type="match status" value="1"/>
</dbReference>
<evidence type="ECO:0000256" key="5">
    <source>
        <dbReference type="ARBA" id="ARBA00022833"/>
    </source>
</evidence>
<evidence type="ECO:0000256" key="6">
    <source>
        <dbReference type="ARBA" id="ARBA00023242"/>
    </source>
</evidence>
<dbReference type="GO" id="GO:0008270">
    <property type="term" value="F:zinc ion binding"/>
    <property type="evidence" value="ECO:0007669"/>
    <property type="project" value="UniProtKB-KW"/>
</dbReference>
<name>A0AA35J6C9_SACUV</name>
<evidence type="ECO:0000313" key="11">
    <source>
        <dbReference type="Proteomes" id="UP001162090"/>
    </source>
</evidence>
<feature type="region of interest" description="Disordered" evidence="8">
    <location>
        <begin position="598"/>
        <end position="640"/>
    </location>
</feature>
<dbReference type="GO" id="GO:0000978">
    <property type="term" value="F:RNA polymerase II cis-regulatory region sequence-specific DNA binding"/>
    <property type="evidence" value="ECO:0007669"/>
    <property type="project" value="InterPro"/>
</dbReference>
<dbReference type="GO" id="GO:0000981">
    <property type="term" value="F:DNA-binding transcription factor activity, RNA polymerase II-specific"/>
    <property type="evidence" value="ECO:0007669"/>
    <property type="project" value="InterPro"/>
</dbReference>
<accession>A0AA35J6C9</accession>
<feature type="domain" description="C2H2-type" evidence="9">
    <location>
        <begin position="682"/>
        <end position="709"/>
    </location>
</feature>
<dbReference type="GO" id="GO:0000785">
    <property type="term" value="C:chromatin"/>
    <property type="evidence" value="ECO:0007669"/>
    <property type="project" value="TreeGrafter"/>
</dbReference>
<feature type="compositionally biased region" description="Polar residues" evidence="8">
    <location>
        <begin position="213"/>
        <end position="226"/>
    </location>
</feature>
<dbReference type="PROSITE" id="PS50157">
    <property type="entry name" value="ZINC_FINGER_C2H2_2"/>
    <property type="match status" value="2"/>
</dbReference>
<comment type="subcellular location">
    <subcellularLocation>
        <location evidence="1">Nucleus</location>
    </subcellularLocation>
</comment>
<evidence type="ECO:0000313" key="10">
    <source>
        <dbReference type="EMBL" id="CAI4048321.1"/>
    </source>
</evidence>